<evidence type="ECO:0000256" key="1">
    <source>
        <dbReference type="SAM" id="SignalP"/>
    </source>
</evidence>
<reference evidence="2 3" key="1">
    <citation type="submission" date="2020-06" db="EMBL/GenBank/DDBJ databases">
        <authorList>
            <person name="Li R."/>
            <person name="Bekaert M."/>
        </authorList>
    </citation>
    <scope>NUCLEOTIDE SEQUENCE [LARGE SCALE GENOMIC DNA]</scope>
    <source>
        <strain evidence="3">wild</strain>
    </source>
</reference>
<dbReference type="AlphaFoldDB" id="A0A6J8BIZ8"/>
<accession>A0A6J8BIZ8</accession>
<dbReference type="InterPro" id="IPR036691">
    <property type="entry name" value="Endo/exonu/phosph_ase_sf"/>
</dbReference>
<gene>
    <name evidence="2" type="ORF">MCOR_18436</name>
</gene>
<keyword evidence="3" id="KW-1185">Reference proteome</keyword>
<organism evidence="2 3">
    <name type="scientific">Mytilus coruscus</name>
    <name type="common">Sea mussel</name>
    <dbReference type="NCBI Taxonomy" id="42192"/>
    <lineage>
        <taxon>Eukaryota</taxon>
        <taxon>Metazoa</taxon>
        <taxon>Spiralia</taxon>
        <taxon>Lophotrochozoa</taxon>
        <taxon>Mollusca</taxon>
        <taxon>Bivalvia</taxon>
        <taxon>Autobranchia</taxon>
        <taxon>Pteriomorphia</taxon>
        <taxon>Mytilida</taxon>
        <taxon>Mytiloidea</taxon>
        <taxon>Mytilidae</taxon>
        <taxon>Mytilinae</taxon>
        <taxon>Mytilus</taxon>
    </lineage>
</organism>
<dbReference type="EMBL" id="CACVKT020003245">
    <property type="protein sequence ID" value="CAC5382629.1"/>
    <property type="molecule type" value="Genomic_DNA"/>
</dbReference>
<protein>
    <recommendedName>
        <fullName evidence="4">Endonuclease/exonuclease/phosphatase domain-containing protein</fullName>
    </recommendedName>
</protein>
<evidence type="ECO:0000313" key="2">
    <source>
        <dbReference type="EMBL" id="CAC5382629.1"/>
    </source>
</evidence>
<name>A0A6J8BIZ8_MYTCO</name>
<evidence type="ECO:0008006" key="4">
    <source>
        <dbReference type="Google" id="ProtNLM"/>
    </source>
</evidence>
<dbReference type="Proteomes" id="UP000507470">
    <property type="component" value="Unassembled WGS sequence"/>
</dbReference>
<dbReference type="OrthoDB" id="6129791at2759"/>
<sequence>MIVTFLIVLRVFLDTIANRFGKLLIQLCYNTGLTICNGRLGNDRDGKFTLCSPNSRSLIDYMSASPNDYDKISNFGILNINEFSDHSPLVFEVGIKTVTKENLPKVSSFIKWEKDKVEEYKTKLNLHKNVMTEIVVNLQQVGDANSVVKSLTDIIYNCAFEVFGSSILTHEKEINQAVKHNEWFNQKCKSEKAQFNSVRNTFLRNGNEANKQLYIQARTKYNKTKRSAKFQYKKSKEKSCEDTKLRGKVGSLSLQFNLTKDSLQNNIKTVRHDLKEIRRSTGRSQDGIPVIRSASHKCSISESFPTPSVPQIILEQIIHSDYGRHLNFSSSGTEKKKKSSKKLRAITGTVRSYNELESILRAARRRKIKSEGGLTKQLLSIDQLPIDVNQVDCSSELATPILEDDVFDDSNIIVSGSSPTLQCVEHSKNAETHTNNQNQVLTSKNCSTETEQKPKESTNNLSVFHSPWKVHNRSGKKIDPLEIPHIKDCYRPMCRQNCSTCLSRKKKTPCFLVPGINISHDHFNIEEKVEDDNEGKSKRKTSKNKNKIYENAATVESTIDNDDIVAQCSNTENYLSDLNISNEKEKKQISEGVASFVAECLEIRRNTTRKVISKARITELSKPKDGGRKDVMFSKTFIKKELEKMKKLDPISQLTSEERRRLHRVQGQIALFLAVLNQKRASLVKPMNEVLDDFPVRDDFHHQHEPVALPTLEMPGNRRARRKVWFQ</sequence>
<dbReference type="Gene3D" id="3.60.10.10">
    <property type="entry name" value="Endonuclease/exonuclease/phosphatase"/>
    <property type="match status" value="1"/>
</dbReference>
<feature type="signal peptide" evidence="1">
    <location>
        <begin position="1"/>
        <end position="17"/>
    </location>
</feature>
<keyword evidence="1" id="KW-0732">Signal</keyword>
<proteinExistence type="predicted"/>
<dbReference type="SUPFAM" id="SSF56219">
    <property type="entry name" value="DNase I-like"/>
    <property type="match status" value="1"/>
</dbReference>
<evidence type="ECO:0000313" key="3">
    <source>
        <dbReference type="Proteomes" id="UP000507470"/>
    </source>
</evidence>
<feature type="chain" id="PRO_5026789687" description="Endonuclease/exonuclease/phosphatase domain-containing protein" evidence="1">
    <location>
        <begin position="18"/>
        <end position="727"/>
    </location>
</feature>